<evidence type="ECO:0000256" key="3">
    <source>
        <dbReference type="ARBA" id="ARBA00012663"/>
    </source>
</evidence>
<evidence type="ECO:0000256" key="5">
    <source>
        <dbReference type="ARBA" id="ARBA00023295"/>
    </source>
</evidence>
<evidence type="ECO:0000259" key="10">
    <source>
        <dbReference type="Pfam" id="PF00728"/>
    </source>
</evidence>
<evidence type="ECO:0000256" key="8">
    <source>
        <dbReference type="PIRSR" id="PIRSR625705-1"/>
    </source>
</evidence>
<dbReference type="InterPro" id="IPR029018">
    <property type="entry name" value="Hex-like_dom2"/>
</dbReference>
<dbReference type="STRING" id="428993.SAMN06296058_2076"/>
<sequence length="773" mass="85095">MSFVSPRGCRRLLILVASLFALPAFAATSTRPADSAATPSLIPAPAQLQTQPGQFVITTATGLHAKGDEARAVALHFQAWMRDALPTPLALTDSADAGITFEITPQASENPEGYRLEVAERGIRVAASDARGLFYGAVTLWQLATPAADGALRIGAVRIDDAPRFGWRGFMLDSARHFWSVDEIKRLLDAMALHKLNTFHWHLTDDQGWRIEIRKYPKLTDIGSCRTPAGDAGRDASGKPVKYCGYYSQQQIREVVAYAAERHITVMPEIDVPGHAQAAIAAYPELGVLGTRPEISNQWGVHSYLFNTEEGTLRFLEDVLTEVIDLFPGRYVHVGADEAVKDQWQASAHVQARMRELGVPDEFHMQSHIIKRLEKFLEAHDRRLIGWDEILEGGLPPEATVMSWRGTEGGLEAAKQGHDVVMTPKSHLYLDYLQTGSTDEPPGRPAQVTLAQVYGFEPVPAALDASLRHHILGLQANLWTEHTRTVERLYHHLFPRLAALAEVGWSPAERRDYADFLQRLPAQLRRYQAHGIGYAQTPFQVIIGAPKSVDGKSARLELQNPLGYAVHYSIDGSEPTASSPLYQQPLSLPLPTTVRAAAFFDGEPLAPSSSRLIDAASLLTRHDDELDTCPDAGRLLLRLEDDGPREGARALFNVTIFNPCWRWADAPLQEAASVQVRAGQIPYYFQLAHDEKNRKFEAAATAHGELLVRTGDCKGEPVARVSLPATPDADGFITLQASLPASARAAQGLCLNFSGDTRPTMWVLDEVKLMRAE</sequence>
<dbReference type="AlphaFoldDB" id="A0A1T5KV69"/>
<dbReference type="GO" id="GO:0004563">
    <property type="term" value="F:beta-N-acetylhexosaminidase activity"/>
    <property type="evidence" value="ECO:0007669"/>
    <property type="project" value="UniProtKB-EC"/>
</dbReference>
<protein>
    <recommendedName>
        <fullName evidence="3">beta-N-acetylhexosaminidase</fullName>
        <ecNumber evidence="3">3.2.1.52</ecNumber>
    </recommendedName>
    <alternativeName>
        <fullName evidence="6">Beta-N-acetylhexosaminidase</fullName>
    </alternativeName>
    <alternativeName>
        <fullName evidence="7">N-acetyl-beta-glucosaminidase</fullName>
    </alternativeName>
</protein>
<feature type="signal peptide" evidence="9">
    <location>
        <begin position="1"/>
        <end position="26"/>
    </location>
</feature>
<dbReference type="Pfam" id="PF00728">
    <property type="entry name" value="Glyco_hydro_20"/>
    <property type="match status" value="1"/>
</dbReference>
<dbReference type="InterPro" id="IPR015883">
    <property type="entry name" value="Glyco_hydro_20_cat"/>
</dbReference>
<dbReference type="PRINTS" id="PR00738">
    <property type="entry name" value="GLHYDRLASE20"/>
</dbReference>
<dbReference type="Gene3D" id="3.20.20.80">
    <property type="entry name" value="Glycosidases"/>
    <property type="match status" value="1"/>
</dbReference>
<dbReference type="InterPro" id="IPR025705">
    <property type="entry name" value="Beta_hexosaminidase_sua/sub"/>
</dbReference>
<dbReference type="Pfam" id="PF02838">
    <property type="entry name" value="Glyco_hydro_20b"/>
    <property type="match status" value="1"/>
</dbReference>
<dbReference type="Gene3D" id="3.30.379.10">
    <property type="entry name" value="Chitobiase/beta-hexosaminidase domain 2-like"/>
    <property type="match status" value="1"/>
</dbReference>
<keyword evidence="5" id="KW-0326">Glycosidase</keyword>
<keyword evidence="9" id="KW-0732">Signal</keyword>
<evidence type="ECO:0000256" key="1">
    <source>
        <dbReference type="ARBA" id="ARBA00001231"/>
    </source>
</evidence>
<dbReference type="SUPFAM" id="SSF55545">
    <property type="entry name" value="beta-N-acetylhexosaminidase-like domain"/>
    <property type="match status" value="1"/>
</dbReference>
<feature type="domain" description="Beta-hexosaminidase bacterial type N-terminal" evidence="11">
    <location>
        <begin position="39"/>
        <end position="162"/>
    </location>
</feature>
<feature type="active site" description="Proton donor" evidence="8">
    <location>
        <position position="338"/>
    </location>
</feature>
<keyword evidence="14" id="KW-1185">Reference proteome</keyword>
<comment type="similarity">
    <text evidence="2">Belongs to the glycosyl hydrolase 20 family.</text>
</comment>
<reference evidence="13 14" key="1">
    <citation type="submission" date="2017-02" db="EMBL/GenBank/DDBJ databases">
        <authorList>
            <person name="Peterson S.W."/>
        </authorList>
    </citation>
    <scope>NUCLEOTIDE SEQUENCE [LARGE SCALE GENOMIC DNA]</scope>
    <source>
        <strain evidence="13 14">P15</strain>
    </source>
</reference>
<keyword evidence="4" id="KW-0378">Hydrolase</keyword>
<accession>A0A1T5KV69</accession>
<gene>
    <name evidence="13" type="ORF">SAMN06296058_2076</name>
</gene>
<feature type="chain" id="PRO_5013295820" description="beta-N-acetylhexosaminidase" evidence="9">
    <location>
        <begin position="27"/>
        <end position="773"/>
    </location>
</feature>
<dbReference type="InterPro" id="IPR059177">
    <property type="entry name" value="GH29D-like_dom"/>
</dbReference>
<proteinExistence type="inferred from homology"/>
<name>A0A1T5KV69_9GAMM</name>
<feature type="domain" description="GH29D-like beta-sandwich" evidence="12">
    <location>
        <begin position="554"/>
        <end position="602"/>
    </location>
</feature>
<dbReference type="SUPFAM" id="SSF51445">
    <property type="entry name" value="(Trans)glycosidases"/>
    <property type="match status" value="1"/>
</dbReference>
<comment type="catalytic activity">
    <reaction evidence="1">
        <text>Hydrolysis of terminal non-reducing N-acetyl-D-hexosamine residues in N-acetyl-beta-D-hexosaminides.</text>
        <dbReference type="EC" id="3.2.1.52"/>
    </reaction>
</comment>
<evidence type="ECO:0000259" key="11">
    <source>
        <dbReference type="Pfam" id="PF02838"/>
    </source>
</evidence>
<dbReference type="GO" id="GO:0016020">
    <property type="term" value="C:membrane"/>
    <property type="evidence" value="ECO:0007669"/>
    <property type="project" value="TreeGrafter"/>
</dbReference>
<dbReference type="EC" id="3.2.1.52" evidence="3"/>
<evidence type="ECO:0000256" key="4">
    <source>
        <dbReference type="ARBA" id="ARBA00022801"/>
    </source>
</evidence>
<dbReference type="RefSeq" id="WP_079724305.1">
    <property type="nucleotide sequence ID" value="NZ_BMCL01000002.1"/>
</dbReference>
<organism evidence="13 14">
    <name type="scientific">Pseudoxanthomonas indica</name>
    <dbReference type="NCBI Taxonomy" id="428993"/>
    <lineage>
        <taxon>Bacteria</taxon>
        <taxon>Pseudomonadati</taxon>
        <taxon>Pseudomonadota</taxon>
        <taxon>Gammaproteobacteria</taxon>
        <taxon>Lysobacterales</taxon>
        <taxon>Lysobacteraceae</taxon>
        <taxon>Pseudoxanthomonas</taxon>
    </lineage>
</organism>
<evidence type="ECO:0000256" key="9">
    <source>
        <dbReference type="SAM" id="SignalP"/>
    </source>
</evidence>
<evidence type="ECO:0000313" key="13">
    <source>
        <dbReference type="EMBL" id="SKC67581.1"/>
    </source>
</evidence>
<evidence type="ECO:0000256" key="2">
    <source>
        <dbReference type="ARBA" id="ARBA00006285"/>
    </source>
</evidence>
<evidence type="ECO:0000256" key="6">
    <source>
        <dbReference type="ARBA" id="ARBA00030512"/>
    </source>
</evidence>
<dbReference type="GO" id="GO:0030203">
    <property type="term" value="P:glycosaminoglycan metabolic process"/>
    <property type="evidence" value="ECO:0007669"/>
    <property type="project" value="TreeGrafter"/>
</dbReference>
<dbReference type="EMBL" id="FUZV01000001">
    <property type="protein sequence ID" value="SKC67581.1"/>
    <property type="molecule type" value="Genomic_DNA"/>
</dbReference>
<dbReference type="InterPro" id="IPR017853">
    <property type="entry name" value="GH"/>
</dbReference>
<dbReference type="GO" id="GO:0005975">
    <property type="term" value="P:carbohydrate metabolic process"/>
    <property type="evidence" value="ECO:0007669"/>
    <property type="project" value="InterPro"/>
</dbReference>
<dbReference type="Proteomes" id="UP000190341">
    <property type="component" value="Unassembled WGS sequence"/>
</dbReference>
<dbReference type="PANTHER" id="PTHR22600">
    <property type="entry name" value="BETA-HEXOSAMINIDASE"/>
    <property type="match status" value="1"/>
</dbReference>
<feature type="domain" description="Glycoside hydrolase family 20 catalytic" evidence="10">
    <location>
        <begin position="165"/>
        <end position="507"/>
    </location>
</feature>
<dbReference type="CDD" id="cd06563">
    <property type="entry name" value="GH20_chitobiase-like"/>
    <property type="match status" value="1"/>
</dbReference>
<dbReference type="InterPro" id="IPR015882">
    <property type="entry name" value="HEX_bac_N"/>
</dbReference>
<evidence type="ECO:0000313" key="14">
    <source>
        <dbReference type="Proteomes" id="UP000190341"/>
    </source>
</evidence>
<evidence type="ECO:0000259" key="12">
    <source>
        <dbReference type="Pfam" id="PF13290"/>
    </source>
</evidence>
<dbReference type="PANTHER" id="PTHR22600:SF57">
    <property type="entry name" value="BETA-N-ACETYLHEXOSAMINIDASE"/>
    <property type="match status" value="1"/>
</dbReference>
<evidence type="ECO:0000256" key="7">
    <source>
        <dbReference type="ARBA" id="ARBA00033000"/>
    </source>
</evidence>
<dbReference type="Pfam" id="PF13290">
    <property type="entry name" value="CHB_HEX_C_1"/>
    <property type="match status" value="1"/>
</dbReference>